<dbReference type="Gene3D" id="3.60.15.10">
    <property type="entry name" value="Ribonuclease Z/Hydroxyacylglutathione hydrolase-like"/>
    <property type="match status" value="1"/>
</dbReference>
<dbReference type="InterPro" id="IPR036866">
    <property type="entry name" value="RibonucZ/Hydroxyglut_hydro"/>
</dbReference>
<sequence length="351" mass="37963">MRAQLSMLSGYGGKAPAALLLDTERGRVLLDVGGPLEAGLERGWLWPGDRPVDAVVISHDHVDHIGAIDLVPAGTPVYATAPVGAALPDGVTYRELPLNGEIELAGMRIRTGQAGHSLGGVWLHFDIGGGLFYSGDFSLESTLFRFDAPPVAELALLDASYGLYDQPQSQCRAGLLERLNRPTLLPVPASGRALEMALWLEEAGIRWSMDATCRSQLERLKTLPQACFQPGVAGRLAGLGAPVELEQAQVALVGSPEGIGPLIEELMTQGQHQVIYTGYLPPKARGDVERGDADWLRWNVHPRCSDLVRLADQLKARRVVPLFTALEAHEPWRALLGDRLFMPNTPSILLS</sequence>
<dbReference type="GO" id="GO:0016787">
    <property type="term" value="F:hydrolase activity"/>
    <property type="evidence" value="ECO:0007669"/>
    <property type="project" value="UniProtKB-KW"/>
</dbReference>
<evidence type="ECO:0000313" key="3">
    <source>
        <dbReference type="Proteomes" id="UP000538931"/>
    </source>
</evidence>
<dbReference type="EMBL" id="JACEMT010000049">
    <property type="protein sequence ID" value="MBA4502636.1"/>
    <property type="molecule type" value="Genomic_DNA"/>
</dbReference>
<evidence type="ECO:0000259" key="1">
    <source>
        <dbReference type="SMART" id="SM00849"/>
    </source>
</evidence>
<dbReference type="InterPro" id="IPR050698">
    <property type="entry name" value="MBL"/>
</dbReference>
<accession>A0A7W1WYN6</accession>
<dbReference type="Proteomes" id="UP000538931">
    <property type="component" value="Unassembled WGS sequence"/>
</dbReference>
<reference evidence="2 3" key="1">
    <citation type="submission" date="2020-07" db="EMBL/GenBank/DDBJ databases">
        <title>Bacterium isolated from marien macroalgae.</title>
        <authorList>
            <person name="Zhu K."/>
            <person name="Lu D."/>
            <person name="Du Z."/>
        </authorList>
    </citation>
    <scope>NUCLEOTIDE SEQUENCE [LARGE SCALE GENOMIC DNA]</scope>
    <source>
        <strain evidence="2 3">3-1745</strain>
    </source>
</reference>
<protein>
    <submittedName>
        <fullName evidence="2">MBL fold metallo-hydrolase</fullName>
    </submittedName>
</protein>
<dbReference type="Pfam" id="PF12706">
    <property type="entry name" value="Lactamase_B_2"/>
    <property type="match status" value="1"/>
</dbReference>
<dbReference type="SMART" id="SM00849">
    <property type="entry name" value="Lactamase_B"/>
    <property type="match status" value="1"/>
</dbReference>
<dbReference type="AlphaFoldDB" id="A0A7W1WYN6"/>
<comment type="caution">
    <text evidence="2">The sequence shown here is derived from an EMBL/GenBank/DDBJ whole genome shotgun (WGS) entry which is preliminary data.</text>
</comment>
<dbReference type="RefSeq" id="WP_181739624.1">
    <property type="nucleotide sequence ID" value="NZ_JACEMT010000049.1"/>
</dbReference>
<gene>
    <name evidence="2" type="ORF">H1S06_09700</name>
</gene>
<proteinExistence type="predicted"/>
<dbReference type="GO" id="GO:0004521">
    <property type="term" value="F:RNA endonuclease activity"/>
    <property type="evidence" value="ECO:0007669"/>
    <property type="project" value="TreeGrafter"/>
</dbReference>
<keyword evidence="2" id="KW-0378">Hydrolase</keyword>
<dbReference type="SUPFAM" id="SSF56281">
    <property type="entry name" value="Metallo-hydrolase/oxidoreductase"/>
    <property type="match status" value="1"/>
</dbReference>
<dbReference type="InterPro" id="IPR001279">
    <property type="entry name" value="Metallo-B-lactamas"/>
</dbReference>
<organism evidence="2 3">
    <name type="scientific">Marinobacterium marinum</name>
    <dbReference type="NCBI Taxonomy" id="2756129"/>
    <lineage>
        <taxon>Bacteria</taxon>
        <taxon>Pseudomonadati</taxon>
        <taxon>Pseudomonadota</taxon>
        <taxon>Gammaproteobacteria</taxon>
        <taxon>Oceanospirillales</taxon>
        <taxon>Oceanospirillaceae</taxon>
        <taxon>Marinobacterium</taxon>
    </lineage>
</organism>
<feature type="domain" description="Metallo-beta-lactamase" evidence="1">
    <location>
        <begin position="15"/>
        <end position="175"/>
    </location>
</feature>
<keyword evidence="3" id="KW-1185">Reference proteome</keyword>
<evidence type="ECO:0000313" key="2">
    <source>
        <dbReference type="EMBL" id="MBA4502636.1"/>
    </source>
</evidence>
<dbReference type="PANTHER" id="PTHR11203">
    <property type="entry name" value="CLEAVAGE AND POLYADENYLATION SPECIFICITY FACTOR FAMILY MEMBER"/>
    <property type="match status" value="1"/>
</dbReference>
<dbReference type="PANTHER" id="PTHR11203:SF37">
    <property type="entry name" value="INTEGRATOR COMPLEX SUBUNIT 11"/>
    <property type="match status" value="1"/>
</dbReference>
<name>A0A7W1WYN6_9GAMM</name>